<accession>A0AAV0HK64</accession>
<protein>
    <recommendedName>
        <fullName evidence="4">Protein NUCLEAR FUSION DEFECTIVE 6, chloroplastic/mitochondrial</fullName>
    </recommendedName>
</protein>
<evidence type="ECO:0000313" key="3">
    <source>
        <dbReference type="Proteomes" id="UP001154282"/>
    </source>
</evidence>
<dbReference type="AlphaFoldDB" id="A0AAV0HK64"/>
<reference evidence="2" key="1">
    <citation type="submission" date="2022-08" db="EMBL/GenBank/DDBJ databases">
        <authorList>
            <person name="Gutierrez-Valencia J."/>
        </authorList>
    </citation>
    <scope>NUCLEOTIDE SEQUENCE</scope>
</reference>
<organism evidence="2 3">
    <name type="scientific">Linum tenue</name>
    <dbReference type="NCBI Taxonomy" id="586396"/>
    <lineage>
        <taxon>Eukaryota</taxon>
        <taxon>Viridiplantae</taxon>
        <taxon>Streptophyta</taxon>
        <taxon>Embryophyta</taxon>
        <taxon>Tracheophyta</taxon>
        <taxon>Spermatophyta</taxon>
        <taxon>Magnoliopsida</taxon>
        <taxon>eudicotyledons</taxon>
        <taxon>Gunneridae</taxon>
        <taxon>Pentapetalae</taxon>
        <taxon>rosids</taxon>
        <taxon>fabids</taxon>
        <taxon>Malpighiales</taxon>
        <taxon>Linaceae</taxon>
        <taxon>Linum</taxon>
    </lineage>
</organism>
<feature type="non-terminal residue" evidence="2">
    <location>
        <position position="1"/>
    </location>
</feature>
<keyword evidence="1" id="KW-1133">Transmembrane helix</keyword>
<gene>
    <name evidence="2" type="ORF">LITE_LOCUS4735</name>
</gene>
<dbReference type="PANTHER" id="PTHR33156">
    <property type="entry name" value="OS02G0230000 PROTEIN"/>
    <property type="match status" value="1"/>
</dbReference>
<keyword evidence="3" id="KW-1185">Reference proteome</keyword>
<dbReference type="Proteomes" id="UP001154282">
    <property type="component" value="Unassembled WGS sequence"/>
</dbReference>
<evidence type="ECO:0008006" key="4">
    <source>
        <dbReference type="Google" id="ProtNLM"/>
    </source>
</evidence>
<dbReference type="GO" id="GO:0005739">
    <property type="term" value="C:mitochondrion"/>
    <property type="evidence" value="ECO:0007669"/>
    <property type="project" value="TreeGrafter"/>
</dbReference>
<dbReference type="PANTHER" id="PTHR33156:SF48">
    <property type="entry name" value="PROTEIN NUCLEAR FUSION DEFECTIVE 6, MITOCHONDRIAL"/>
    <property type="match status" value="1"/>
</dbReference>
<evidence type="ECO:0000256" key="1">
    <source>
        <dbReference type="SAM" id="Phobius"/>
    </source>
</evidence>
<keyword evidence="1" id="KW-0812">Transmembrane</keyword>
<dbReference type="InterPro" id="IPR043459">
    <property type="entry name" value="NFD6/NOXY2-like"/>
</dbReference>
<evidence type="ECO:0000313" key="2">
    <source>
        <dbReference type="EMBL" id="CAI0385273.1"/>
    </source>
</evidence>
<name>A0AAV0HK64_9ROSI</name>
<sequence length="165" mass="17519">FSKVTSSSSRNLGLCFNSTSVEQLAKLNTMAAFAAAGRSIFRSSSCARSAAARFASQTKAAPKSAPTSSFSASTSKPLSRPAFRLPVEMSSAVESMLPYHTATASALMTSMLSISQRGYGWLPEAFVAELLGAKILDIGGVRYLATFVPVLDVLFFLLVSWTSQD</sequence>
<comment type="caution">
    <text evidence="2">The sequence shown here is derived from an EMBL/GenBank/DDBJ whole genome shotgun (WGS) entry which is preliminary data.</text>
</comment>
<keyword evidence="1" id="KW-0472">Membrane</keyword>
<dbReference type="EMBL" id="CAMGYJ010000002">
    <property type="protein sequence ID" value="CAI0385273.1"/>
    <property type="molecule type" value="Genomic_DNA"/>
</dbReference>
<feature type="transmembrane region" description="Helical" evidence="1">
    <location>
        <begin position="143"/>
        <end position="162"/>
    </location>
</feature>
<proteinExistence type="predicted"/>